<reference evidence="1 2" key="1">
    <citation type="submission" date="2017-09" db="EMBL/GenBank/DDBJ databases">
        <title>Phase variable restriction modification systems are present in the genome sequences of periodontal pathogens Prevotella intermedia, Tannerella forsythia and Porphyromonas gingivalis.</title>
        <authorList>
            <person name="Haigh R.D."/>
            <person name="Crawford L."/>
            <person name="Ralph J."/>
            <person name="Wanford J."/>
            <person name="Vartoukian S.R."/>
            <person name="Hijazib K."/>
            <person name="Wade W."/>
            <person name="Oggioni M.R."/>
        </authorList>
    </citation>
    <scope>NUCLEOTIDE SEQUENCE [LARGE SCALE GENOMIC DNA]</scope>
    <source>
        <strain evidence="1 2">WW2834</strain>
    </source>
</reference>
<gene>
    <name evidence="1" type="ORF">CLI71_11475</name>
</gene>
<dbReference type="AlphaFoldDB" id="A0A2A6EDB3"/>
<protein>
    <recommendedName>
        <fullName evidence="3">STAS domain-containing protein</fullName>
    </recommendedName>
</protein>
<dbReference type="Proteomes" id="UP000219058">
    <property type="component" value="Unassembled WGS sequence"/>
</dbReference>
<evidence type="ECO:0008006" key="3">
    <source>
        <dbReference type="Google" id="ProtNLM"/>
    </source>
</evidence>
<accession>A0A2A6EDB3</accession>
<dbReference type="EMBL" id="NSLY01000044">
    <property type="protein sequence ID" value="PDP58412.1"/>
    <property type="molecule type" value="Genomic_DNA"/>
</dbReference>
<evidence type="ECO:0000313" key="2">
    <source>
        <dbReference type="Proteomes" id="UP000219058"/>
    </source>
</evidence>
<comment type="caution">
    <text evidence="1">The sequence shown here is derived from an EMBL/GenBank/DDBJ whole genome shotgun (WGS) entry which is preliminary data.</text>
</comment>
<dbReference type="RefSeq" id="WP_097551159.1">
    <property type="nucleotide sequence ID" value="NZ_NSLY01000044.1"/>
</dbReference>
<name>A0A2A6EDB3_PREIN</name>
<organism evidence="1 2">
    <name type="scientific">Prevotella intermedia</name>
    <dbReference type="NCBI Taxonomy" id="28131"/>
    <lineage>
        <taxon>Bacteria</taxon>
        <taxon>Pseudomonadati</taxon>
        <taxon>Bacteroidota</taxon>
        <taxon>Bacteroidia</taxon>
        <taxon>Bacteroidales</taxon>
        <taxon>Prevotellaceae</taxon>
        <taxon>Prevotella</taxon>
    </lineage>
</organism>
<proteinExistence type="predicted"/>
<sequence>MKTIKIYEIIGNEVRSRSSIELIRNRMPCNENYFIIDMGNVDFISRSFADELYNLHIDKKEVHFVNKSDTVEKMLDVVWKGRNTKRVRNTEEVEIEDYTNIDDFFKFLKTI</sequence>
<evidence type="ECO:0000313" key="1">
    <source>
        <dbReference type="EMBL" id="PDP58412.1"/>
    </source>
</evidence>